<dbReference type="HAMAP" id="MF_00014">
    <property type="entry name" value="Ribosome_mat_RimM"/>
    <property type="match status" value="1"/>
</dbReference>
<evidence type="ECO:0000259" key="6">
    <source>
        <dbReference type="Pfam" id="PF01782"/>
    </source>
</evidence>
<dbReference type="Proteomes" id="UP001219037">
    <property type="component" value="Chromosome"/>
</dbReference>
<feature type="domain" description="RimM N-terminal" evidence="6">
    <location>
        <begin position="19"/>
        <end position="99"/>
    </location>
</feature>
<dbReference type="SUPFAM" id="SSF50346">
    <property type="entry name" value="PRC-barrel domain"/>
    <property type="match status" value="1"/>
</dbReference>
<evidence type="ECO:0000256" key="3">
    <source>
        <dbReference type="ARBA" id="ARBA00022552"/>
    </source>
</evidence>
<evidence type="ECO:0000256" key="2">
    <source>
        <dbReference type="ARBA" id="ARBA00022517"/>
    </source>
</evidence>
<reference evidence="8 9" key="1">
    <citation type="submission" date="2023-04" db="EMBL/GenBank/DDBJ databases">
        <title>Funneling lignin-derived compounds into biodiesel using alkali-halophilic Citricoccus sp. P2.</title>
        <authorList>
            <person name="Luo C.-B."/>
        </authorList>
    </citation>
    <scope>NUCLEOTIDE SEQUENCE [LARGE SCALE GENOMIC DNA]</scope>
    <source>
        <strain evidence="8 9">P2</strain>
    </source>
</reference>
<comment type="subunit">
    <text evidence="5">Binds ribosomal protein uS19.</text>
</comment>
<dbReference type="InterPro" id="IPR002676">
    <property type="entry name" value="RimM_N"/>
</dbReference>
<dbReference type="SUPFAM" id="SSF50447">
    <property type="entry name" value="Translation proteins"/>
    <property type="match status" value="1"/>
</dbReference>
<gene>
    <name evidence="5 8" type="primary">rimM</name>
    <name evidence="8" type="ORF">P8192_06690</name>
</gene>
<comment type="similarity">
    <text evidence="5">Belongs to the RimM family.</text>
</comment>
<protein>
    <recommendedName>
        <fullName evidence="5">Ribosome maturation factor RimM</fullName>
    </recommendedName>
</protein>
<dbReference type="InterPro" id="IPR009000">
    <property type="entry name" value="Transl_B-barrel_sf"/>
</dbReference>
<evidence type="ECO:0000259" key="7">
    <source>
        <dbReference type="Pfam" id="PF24986"/>
    </source>
</evidence>
<proteinExistence type="inferred from homology"/>
<keyword evidence="3 5" id="KW-0698">rRNA processing</keyword>
<evidence type="ECO:0000256" key="4">
    <source>
        <dbReference type="ARBA" id="ARBA00023186"/>
    </source>
</evidence>
<dbReference type="InterPro" id="IPR036976">
    <property type="entry name" value="RimM_N_sf"/>
</dbReference>
<comment type="domain">
    <text evidence="5">The PRC barrel domain binds ribosomal protein uS19.</text>
</comment>
<dbReference type="InterPro" id="IPR011033">
    <property type="entry name" value="PRC_barrel-like_sf"/>
</dbReference>
<feature type="domain" description="Ribosome maturation factor RimM PRC barrel" evidence="7">
    <location>
        <begin position="127"/>
        <end position="182"/>
    </location>
</feature>
<dbReference type="RefSeq" id="WP_278159499.1">
    <property type="nucleotide sequence ID" value="NZ_CP121252.1"/>
</dbReference>
<keyword evidence="4 5" id="KW-0143">Chaperone</keyword>
<sequence length="198" mass="21627">MADSANAGGSTSEDELVRVARIGKPHGIKGDVTVQVFTDMPEERFVPGAVLSVREGSPGTHSTVTVSRARWNKHILVLGFEEFSDRNAAELHRNAQLFAAPATVTEDDGWYEDDLLDFTVRHPDAGEEPLGRVTGLITGDAQDLLEIALTSGETALIPFVEEIVPEIDEESRIVYVTPPDGLLELFQETDEDEPEATR</sequence>
<evidence type="ECO:0000256" key="1">
    <source>
        <dbReference type="ARBA" id="ARBA00022490"/>
    </source>
</evidence>
<keyword evidence="2 5" id="KW-0690">Ribosome biogenesis</keyword>
<dbReference type="NCBIfam" id="TIGR02273">
    <property type="entry name" value="16S_RimM"/>
    <property type="match status" value="1"/>
</dbReference>
<keyword evidence="1 5" id="KW-0963">Cytoplasm</keyword>
<evidence type="ECO:0000256" key="5">
    <source>
        <dbReference type="HAMAP-Rule" id="MF_00014"/>
    </source>
</evidence>
<accession>A0ABY8HB26</accession>
<dbReference type="Pfam" id="PF24986">
    <property type="entry name" value="PRC_RimM"/>
    <property type="match status" value="1"/>
</dbReference>
<dbReference type="InterPro" id="IPR056792">
    <property type="entry name" value="PRC_RimM"/>
</dbReference>
<comment type="function">
    <text evidence="5">An accessory protein needed during the final step in the assembly of 30S ribosomal subunit, possibly for assembly of the head region. Essential for efficient processing of 16S rRNA. May be needed both before and after RbfA during the maturation of 16S rRNA. It has affinity for free ribosomal 30S subunits but not for 70S ribosomes.</text>
</comment>
<comment type="subcellular location">
    <subcellularLocation>
        <location evidence="5">Cytoplasm</location>
    </subcellularLocation>
</comment>
<evidence type="ECO:0000313" key="8">
    <source>
        <dbReference type="EMBL" id="WFP17777.1"/>
    </source>
</evidence>
<evidence type="ECO:0000313" key="9">
    <source>
        <dbReference type="Proteomes" id="UP001219037"/>
    </source>
</evidence>
<dbReference type="PANTHER" id="PTHR33692">
    <property type="entry name" value="RIBOSOME MATURATION FACTOR RIMM"/>
    <property type="match status" value="1"/>
</dbReference>
<organism evidence="8 9">
    <name type="scientific">Citricoccus muralis</name>
    <dbReference type="NCBI Taxonomy" id="169134"/>
    <lineage>
        <taxon>Bacteria</taxon>
        <taxon>Bacillati</taxon>
        <taxon>Actinomycetota</taxon>
        <taxon>Actinomycetes</taxon>
        <taxon>Micrococcales</taxon>
        <taxon>Micrococcaceae</taxon>
        <taxon>Citricoccus</taxon>
    </lineage>
</organism>
<keyword evidence="9" id="KW-1185">Reference proteome</keyword>
<dbReference type="Pfam" id="PF01782">
    <property type="entry name" value="RimM"/>
    <property type="match status" value="1"/>
</dbReference>
<dbReference type="PANTHER" id="PTHR33692:SF1">
    <property type="entry name" value="RIBOSOME MATURATION FACTOR RIMM"/>
    <property type="match status" value="1"/>
</dbReference>
<dbReference type="Gene3D" id="2.40.30.60">
    <property type="entry name" value="RimM"/>
    <property type="match status" value="1"/>
</dbReference>
<dbReference type="EMBL" id="CP121252">
    <property type="protein sequence ID" value="WFP17777.1"/>
    <property type="molecule type" value="Genomic_DNA"/>
</dbReference>
<dbReference type="Gene3D" id="2.30.30.240">
    <property type="entry name" value="PRC-barrel domain"/>
    <property type="match status" value="1"/>
</dbReference>
<name>A0ABY8HB26_9MICC</name>
<dbReference type="InterPro" id="IPR011961">
    <property type="entry name" value="RimM"/>
</dbReference>